<dbReference type="InterPro" id="IPR036291">
    <property type="entry name" value="NAD(P)-bd_dom_sf"/>
</dbReference>
<dbReference type="RefSeq" id="WP_188490844.1">
    <property type="nucleotide sequence ID" value="NZ_BMCS01000002.1"/>
</dbReference>
<sequence length="275" mass="29636">MAKTIVITGASDGIGASAAKRLAHNGDEVIVVGRSAEKTKAVAGSIGAHFHVADFADLSEVRGLAETLKTAHPQIDVLANNAGGMFGQPARTVDGFEKTLQVNHLAPFLLTNLLLDTLIASRAAVLNTSSIGARLFGDIDIDDLNNEKNPSPHKSYGDSKLENILFTKELHRRFSDRGLTSAAFHPGNVATNFASDTTSPMRFLYATPLRRLAMIGPDKGARTLVWLAQGTAGDDWQSGEFYIKHKVRKTNKQAYDVDLARRLWDVSAEMVGVPA</sequence>
<comment type="caution">
    <text evidence="2">The sequence shown here is derived from an EMBL/GenBank/DDBJ whole genome shotgun (WGS) entry which is preliminary data.</text>
</comment>
<accession>A0ABQ1V0A7</accession>
<dbReference type="Gene3D" id="3.40.50.720">
    <property type="entry name" value="NAD(P)-binding Rossmann-like Domain"/>
    <property type="match status" value="1"/>
</dbReference>
<dbReference type="Proteomes" id="UP000632454">
    <property type="component" value="Unassembled WGS sequence"/>
</dbReference>
<proteinExistence type="predicted"/>
<protein>
    <submittedName>
        <fullName evidence="2">Short-chain dehydrogenase</fullName>
    </submittedName>
</protein>
<dbReference type="Pfam" id="PF00106">
    <property type="entry name" value="adh_short"/>
    <property type="match status" value="1"/>
</dbReference>
<gene>
    <name evidence="2" type="ORF">GCM10007298_30850</name>
</gene>
<keyword evidence="3" id="KW-1185">Reference proteome</keyword>
<dbReference type="EMBL" id="BMCS01000002">
    <property type="protein sequence ID" value="GGF32790.1"/>
    <property type="molecule type" value="Genomic_DNA"/>
</dbReference>
<dbReference type="InterPro" id="IPR002347">
    <property type="entry name" value="SDR_fam"/>
</dbReference>
<dbReference type="PRINTS" id="PR00081">
    <property type="entry name" value="GDHRDH"/>
</dbReference>
<dbReference type="SUPFAM" id="SSF51735">
    <property type="entry name" value="NAD(P)-binding Rossmann-fold domains"/>
    <property type="match status" value="1"/>
</dbReference>
<dbReference type="PANTHER" id="PTHR43157">
    <property type="entry name" value="PHOSPHATIDYLINOSITOL-GLYCAN BIOSYNTHESIS CLASS F PROTEIN-RELATED"/>
    <property type="match status" value="1"/>
</dbReference>
<name>A0ABQ1V0A7_9NOCA</name>
<dbReference type="PANTHER" id="PTHR43157:SF31">
    <property type="entry name" value="PHOSPHATIDYLINOSITOL-GLYCAN BIOSYNTHESIS CLASS F PROTEIN"/>
    <property type="match status" value="1"/>
</dbReference>
<keyword evidence="1" id="KW-0560">Oxidoreductase</keyword>
<evidence type="ECO:0000313" key="2">
    <source>
        <dbReference type="EMBL" id="GGF32790.1"/>
    </source>
</evidence>
<organism evidence="2 3">
    <name type="scientific">Williamsia phyllosphaerae</name>
    <dbReference type="NCBI Taxonomy" id="885042"/>
    <lineage>
        <taxon>Bacteria</taxon>
        <taxon>Bacillati</taxon>
        <taxon>Actinomycetota</taxon>
        <taxon>Actinomycetes</taxon>
        <taxon>Mycobacteriales</taxon>
        <taxon>Nocardiaceae</taxon>
        <taxon>Williamsia</taxon>
    </lineage>
</organism>
<reference evidence="3" key="1">
    <citation type="journal article" date="2019" name="Int. J. Syst. Evol. Microbiol.">
        <title>The Global Catalogue of Microorganisms (GCM) 10K type strain sequencing project: providing services to taxonomists for standard genome sequencing and annotation.</title>
        <authorList>
            <consortium name="The Broad Institute Genomics Platform"/>
            <consortium name="The Broad Institute Genome Sequencing Center for Infectious Disease"/>
            <person name="Wu L."/>
            <person name="Ma J."/>
        </authorList>
    </citation>
    <scope>NUCLEOTIDE SEQUENCE [LARGE SCALE GENOMIC DNA]</scope>
    <source>
        <strain evidence="3">CCM 7855</strain>
    </source>
</reference>
<evidence type="ECO:0000313" key="3">
    <source>
        <dbReference type="Proteomes" id="UP000632454"/>
    </source>
</evidence>
<evidence type="ECO:0000256" key="1">
    <source>
        <dbReference type="ARBA" id="ARBA00023002"/>
    </source>
</evidence>